<feature type="compositionally biased region" description="Polar residues" evidence="1">
    <location>
        <begin position="11"/>
        <end position="20"/>
    </location>
</feature>
<sequence>MQRALKADLNRSVSTHTSLRQGARAANGKREMGSLVGEQEAV</sequence>
<protein>
    <submittedName>
        <fullName evidence="2">Uncharacterized protein</fullName>
    </submittedName>
</protein>
<evidence type="ECO:0000256" key="1">
    <source>
        <dbReference type="SAM" id="MobiDB-lite"/>
    </source>
</evidence>
<dbReference type="Ensembl" id="ENSSSCT00070022720.1">
    <property type="protein sequence ID" value="ENSSSCP00070018785.1"/>
    <property type="gene ID" value="ENSSSCG00070011665.1"/>
</dbReference>
<name>A0A4X1TU45_PIG</name>
<reference evidence="2 3" key="1">
    <citation type="submission" date="2017-08" db="EMBL/GenBank/DDBJ databases">
        <title>USMARCv1.0.</title>
        <authorList>
            <person name="Hannum G.I."/>
            <person name="Koren S."/>
            <person name="Schroeder S.G."/>
            <person name="Chin S.C."/>
            <person name="Nonneman D.J."/>
            <person name="Becker S.A."/>
            <person name="Rosen B.D."/>
            <person name="Bickhart D.M."/>
            <person name="Putnam N.H."/>
            <person name="Green R.E."/>
            <person name="Tuggle C.K."/>
            <person name="Liu H."/>
            <person name="Rohrer G.A."/>
            <person name="Warr A."/>
            <person name="Hall R."/>
            <person name="Kim K."/>
            <person name="Hume D.A."/>
            <person name="Talbot R."/>
            <person name="Chow W."/>
            <person name="Howe K."/>
            <person name="Schwartz A.S."/>
            <person name="Watson M."/>
            <person name="Archibald A.L."/>
            <person name="Phillippy A.M."/>
            <person name="Smith T.P.L."/>
        </authorList>
    </citation>
    <scope>NUCLEOTIDE SEQUENCE [LARGE SCALE GENOMIC DNA]</scope>
</reference>
<dbReference type="AlphaFoldDB" id="A0A4X1TU45"/>
<proteinExistence type="predicted"/>
<reference evidence="2" key="2">
    <citation type="submission" date="2025-08" db="UniProtKB">
        <authorList>
            <consortium name="Ensembl"/>
        </authorList>
    </citation>
    <scope>IDENTIFICATION</scope>
</reference>
<evidence type="ECO:0000313" key="3">
    <source>
        <dbReference type="Proteomes" id="UP000314985"/>
    </source>
</evidence>
<feature type="region of interest" description="Disordered" evidence="1">
    <location>
        <begin position="1"/>
        <end position="42"/>
    </location>
</feature>
<dbReference type="Proteomes" id="UP000314985">
    <property type="component" value="Chromosome 16"/>
</dbReference>
<organism evidence="2 3">
    <name type="scientific">Sus scrofa</name>
    <name type="common">Pig</name>
    <dbReference type="NCBI Taxonomy" id="9823"/>
    <lineage>
        <taxon>Eukaryota</taxon>
        <taxon>Metazoa</taxon>
        <taxon>Chordata</taxon>
        <taxon>Craniata</taxon>
        <taxon>Vertebrata</taxon>
        <taxon>Euteleostomi</taxon>
        <taxon>Mammalia</taxon>
        <taxon>Eutheria</taxon>
        <taxon>Laurasiatheria</taxon>
        <taxon>Artiodactyla</taxon>
        <taxon>Suina</taxon>
        <taxon>Suidae</taxon>
        <taxon>Sus</taxon>
    </lineage>
</organism>
<accession>A0A4X1TU45</accession>
<evidence type="ECO:0000313" key="2">
    <source>
        <dbReference type="Ensembl" id="ENSSSCP00070018785.1"/>
    </source>
</evidence>